<evidence type="ECO:0000313" key="1">
    <source>
        <dbReference type="EMBL" id="EBA39162.1"/>
    </source>
</evidence>
<protein>
    <submittedName>
        <fullName evidence="1">Uncharacterized protein</fullName>
    </submittedName>
</protein>
<organism evidence="1 2">
    <name type="scientific">Collinsella aerofaciens (strain ATCC 25986 / DSM 3979 / JCM 10188 / KCTC 3647 / NCTC 11838 / VPI 1003)</name>
    <dbReference type="NCBI Taxonomy" id="411903"/>
    <lineage>
        <taxon>Bacteria</taxon>
        <taxon>Bacillati</taxon>
        <taxon>Actinomycetota</taxon>
        <taxon>Coriobacteriia</taxon>
        <taxon>Coriobacteriales</taxon>
        <taxon>Coriobacteriaceae</taxon>
        <taxon>Collinsella</taxon>
    </lineage>
</organism>
<name>A4EBF8_COLAA</name>
<accession>A4EBF8</accession>
<reference evidence="1 2" key="2">
    <citation type="submission" date="2007-04" db="EMBL/GenBank/DDBJ databases">
        <authorList>
            <person name="Fulton L."/>
            <person name="Clifton S."/>
            <person name="Fulton B."/>
            <person name="Xu J."/>
            <person name="Minx P."/>
            <person name="Mardis E.R."/>
            <person name="Wilson R.K."/>
        </authorList>
    </citation>
    <scope>NUCLEOTIDE SEQUENCE [LARGE SCALE GENOMIC DNA]</scope>
    <source>
        <strain evidence="2">ATCC 25986 / DSM 3979 / JCM 10188 / KCTC 3647 / NCTC 11838 / VPI 1003</strain>
    </source>
</reference>
<comment type="caution">
    <text evidence="1">The sequence shown here is derived from an EMBL/GenBank/DDBJ whole genome shotgun (WGS) entry which is preliminary data.</text>
</comment>
<reference evidence="1 2" key="1">
    <citation type="submission" date="2007-01" db="EMBL/GenBank/DDBJ databases">
        <title>Draft genome sequence of Collinsella aerofaciens (ATCC 25986).</title>
        <authorList>
            <person name="Sudarsanam P."/>
            <person name="Ley R."/>
            <person name="Guruge J."/>
            <person name="Turnbaugh P.J."/>
            <person name="Mahowald M."/>
            <person name="Liep D."/>
            <person name="Gordon J."/>
        </authorList>
    </citation>
    <scope>NUCLEOTIDE SEQUENCE [LARGE SCALE GENOMIC DNA]</scope>
    <source>
        <strain evidence="2">ATCC 25986 / DSM 3979 / JCM 10188 / KCTC 3647 / NCTC 11838 / VPI 1003</strain>
    </source>
</reference>
<proteinExistence type="predicted"/>
<dbReference type="AlphaFoldDB" id="A4EBF8"/>
<evidence type="ECO:0000313" key="2">
    <source>
        <dbReference type="Proteomes" id="UP000002979"/>
    </source>
</evidence>
<dbReference type="EMBL" id="AAVN02000007">
    <property type="protein sequence ID" value="EBA39162.1"/>
    <property type="molecule type" value="Genomic_DNA"/>
</dbReference>
<sequence length="57" mass="6725">MMKLRALDTVNQWTTKAGTFLFEHQKVCINLLQRSFILLIKPRFNVIKHDTVPMQPI</sequence>
<gene>
    <name evidence="1" type="ORF">COLAER_01776</name>
</gene>
<dbReference type="Proteomes" id="UP000002979">
    <property type="component" value="Unassembled WGS sequence"/>
</dbReference>